<name>A0AAP0L713_9MAGN</name>
<reference evidence="1 2" key="1">
    <citation type="submission" date="2024-01" db="EMBL/GenBank/DDBJ databases">
        <title>Genome assemblies of Stephania.</title>
        <authorList>
            <person name="Yang L."/>
        </authorList>
    </citation>
    <scope>NUCLEOTIDE SEQUENCE [LARGE SCALE GENOMIC DNA]</scope>
    <source>
        <strain evidence="1">YNDBR</strain>
        <tissue evidence="1">Leaf</tissue>
    </source>
</reference>
<gene>
    <name evidence="1" type="ORF">Syun_004356</name>
</gene>
<evidence type="ECO:0000313" key="2">
    <source>
        <dbReference type="Proteomes" id="UP001420932"/>
    </source>
</evidence>
<protein>
    <submittedName>
        <fullName evidence="1">Uncharacterized protein</fullName>
    </submittedName>
</protein>
<sequence length="66" mass="7492">MGLVEWVWGLYGRGKLSLAMDVRLNAEELDAKQVEDIDDCWAMVFDVSLPKLDSILRDLSRGHQVS</sequence>
<accession>A0AAP0L713</accession>
<dbReference type="AlphaFoldDB" id="A0AAP0L713"/>
<dbReference type="EMBL" id="JBBNAF010000002">
    <property type="protein sequence ID" value="KAK9163454.1"/>
    <property type="molecule type" value="Genomic_DNA"/>
</dbReference>
<evidence type="ECO:0000313" key="1">
    <source>
        <dbReference type="EMBL" id="KAK9163454.1"/>
    </source>
</evidence>
<keyword evidence="2" id="KW-1185">Reference proteome</keyword>
<proteinExistence type="predicted"/>
<dbReference type="Proteomes" id="UP001420932">
    <property type="component" value="Unassembled WGS sequence"/>
</dbReference>
<organism evidence="1 2">
    <name type="scientific">Stephania yunnanensis</name>
    <dbReference type="NCBI Taxonomy" id="152371"/>
    <lineage>
        <taxon>Eukaryota</taxon>
        <taxon>Viridiplantae</taxon>
        <taxon>Streptophyta</taxon>
        <taxon>Embryophyta</taxon>
        <taxon>Tracheophyta</taxon>
        <taxon>Spermatophyta</taxon>
        <taxon>Magnoliopsida</taxon>
        <taxon>Ranunculales</taxon>
        <taxon>Menispermaceae</taxon>
        <taxon>Menispermoideae</taxon>
        <taxon>Cissampelideae</taxon>
        <taxon>Stephania</taxon>
    </lineage>
</organism>
<comment type="caution">
    <text evidence="1">The sequence shown here is derived from an EMBL/GenBank/DDBJ whole genome shotgun (WGS) entry which is preliminary data.</text>
</comment>